<feature type="compositionally biased region" description="Basic and acidic residues" evidence="5">
    <location>
        <begin position="199"/>
        <end position="212"/>
    </location>
</feature>
<dbReference type="OrthoDB" id="407146at2759"/>
<dbReference type="AlphaFoldDB" id="A0A9P4JCW2"/>
<sequence length="337" mass="37761">MARVWSTTQPARQPPQEKTEEPVTVLVTGFGPFLDKFPLNTSWLLCTRLPALIPSSSHPSHLSPSTPSSGPTTPIRILIHPSPIRVSYPTVSHLSPTLLPPLNPIFPHPDIILHIGLAAGRNFYTLEEGAHREGYDRIPDVDGVRWSTSDIERTFPRAEFPARLTTRFHTSDILPRWQKNLTESTLRSAKFTESNPSARVRETPEAEYDALKQKQQQQQQQTQPPIPDVRLSPDAGNFLCGFIYYNTLANCYSLQKLQELDHTPTTVKMPTVAFLHVPDLTYSEEGLEEGKEVVVGLIKALVESLRTVGVKEGIEKGSEEREESGSVERRVDVNFRA</sequence>
<feature type="region of interest" description="Disordered" evidence="5">
    <location>
        <begin position="315"/>
        <end position="337"/>
    </location>
</feature>
<reference evidence="6" key="1">
    <citation type="journal article" date="2020" name="Stud. Mycol.">
        <title>101 Dothideomycetes genomes: a test case for predicting lifestyles and emergence of pathogens.</title>
        <authorList>
            <person name="Haridas S."/>
            <person name="Albert R."/>
            <person name="Binder M."/>
            <person name="Bloem J."/>
            <person name="Labutti K."/>
            <person name="Salamov A."/>
            <person name="Andreopoulos B."/>
            <person name="Baker S."/>
            <person name="Barry K."/>
            <person name="Bills G."/>
            <person name="Bluhm B."/>
            <person name="Cannon C."/>
            <person name="Castanera R."/>
            <person name="Culley D."/>
            <person name="Daum C."/>
            <person name="Ezra D."/>
            <person name="Gonzalez J."/>
            <person name="Henrissat B."/>
            <person name="Kuo A."/>
            <person name="Liang C."/>
            <person name="Lipzen A."/>
            <person name="Lutzoni F."/>
            <person name="Magnuson J."/>
            <person name="Mondo S."/>
            <person name="Nolan M."/>
            <person name="Ohm R."/>
            <person name="Pangilinan J."/>
            <person name="Park H.-J."/>
            <person name="Ramirez L."/>
            <person name="Alfaro M."/>
            <person name="Sun H."/>
            <person name="Tritt A."/>
            <person name="Yoshinaga Y."/>
            <person name="Zwiers L.-H."/>
            <person name="Turgeon B."/>
            <person name="Goodwin S."/>
            <person name="Spatafora J."/>
            <person name="Crous P."/>
            <person name="Grigoriev I."/>
        </authorList>
    </citation>
    <scope>NUCLEOTIDE SEQUENCE</scope>
    <source>
        <strain evidence="6">ATCC 74209</strain>
    </source>
</reference>
<feature type="region of interest" description="Disordered" evidence="5">
    <location>
        <begin position="1"/>
        <end position="22"/>
    </location>
</feature>
<keyword evidence="3" id="KW-0378">Hydrolase</keyword>
<comment type="similarity">
    <text evidence="1">Belongs to the peptidase C15 family.</text>
</comment>
<evidence type="ECO:0000313" key="7">
    <source>
        <dbReference type="Proteomes" id="UP000799536"/>
    </source>
</evidence>
<dbReference type="PANTHER" id="PTHR23402:SF1">
    <property type="entry name" value="PYROGLUTAMYL-PEPTIDASE I"/>
    <property type="match status" value="1"/>
</dbReference>
<evidence type="ECO:0000256" key="2">
    <source>
        <dbReference type="ARBA" id="ARBA00022670"/>
    </source>
</evidence>
<keyword evidence="4" id="KW-0788">Thiol protease</keyword>
<comment type="caution">
    <text evidence="6">The sequence shown here is derived from an EMBL/GenBank/DDBJ whole genome shotgun (WGS) entry which is preliminary data.</text>
</comment>
<feature type="compositionally biased region" description="Polar residues" evidence="5">
    <location>
        <begin position="1"/>
        <end position="11"/>
    </location>
</feature>
<evidence type="ECO:0000256" key="1">
    <source>
        <dbReference type="ARBA" id="ARBA00006641"/>
    </source>
</evidence>
<name>A0A9P4JCW2_9PLEO</name>
<feature type="compositionally biased region" description="Polar residues" evidence="5">
    <location>
        <begin position="187"/>
        <end position="197"/>
    </location>
</feature>
<dbReference type="GO" id="GO:0006508">
    <property type="term" value="P:proteolysis"/>
    <property type="evidence" value="ECO:0007669"/>
    <property type="project" value="UniProtKB-KW"/>
</dbReference>
<dbReference type="Proteomes" id="UP000799536">
    <property type="component" value="Unassembled WGS sequence"/>
</dbReference>
<keyword evidence="2" id="KW-0645">Protease</keyword>
<protein>
    <submittedName>
        <fullName evidence="6">Peptidase C15, pyroglutamyl peptidase I-like protein</fullName>
    </submittedName>
</protein>
<evidence type="ECO:0000256" key="3">
    <source>
        <dbReference type="ARBA" id="ARBA00022801"/>
    </source>
</evidence>
<organism evidence="6 7">
    <name type="scientific">Delitschia confertaspora ATCC 74209</name>
    <dbReference type="NCBI Taxonomy" id="1513339"/>
    <lineage>
        <taxon>Eukaryota</taxon>
        <taxon>Fungi</taxon>
        <taxon>Dikarya</taxon>
        <taxon>Ascomycota</taxon>
        <taxon>Pezizomycotina</taxon>
        <taxon>Dothideomycetes</taxon>
        <taxon>Pleosporomycetidae</taxon>
        <taxon>Pleosporales</taxon>
        <taxon>Delitschiaceae</taxon>
        <taxon>Delitschia</taxon>
    </lineage>
</organism>
<evidence type="ECO:0000256" key="4">
    <source>
        <dbReference type="ARBA" id="ARBA00022807"/>
    </source>
</evidence>
<evidence type="ECO:0000256" key="5">
    <source>
        <dbReference type="SAM" id="MobiDB-lite"/>
    </source>
</evidence>
<dbReference type="Gene3D" id="3.40.630.20">
    <property type="entry name" value="Peptidase C15, pyroglutamyl peptidase I-like"/>
    <property type="match status" value="1"/>
</dbReference>
<accession>A0A9P4JCW2</accession>
<evidence type="ECO:0000313" key="6">
    <source>
        <dbReference type="EMBL" id="KAF2197117.1"/>
    </source>
</evidence>
<dbReference type="InterPro" id="IPR036440">
    <property type="entry name" value="Peptidase_C15-like_sf"/>
</dbReference>
<dbReference type="GO" id="GO:0008234">
    <property type="term" value="F:cysteine-type peptidase activity"/>
    <property type="evidence" value="ECO:0007669"/>
    <property type="project" value="UniProtKB-KW"/>
</dbReference>
<keyword evidence="7" id="KW-1185">Reference proteome</keyword>
<feature type="compositionally biased region" description="Low complexity" evidence="5">
    <location>
        <begin position="213"/>
        <end position="223"/>
    </location>
</feature>
<feature type="region of interest" description="Disordered" evidence="5">
    <location>
        <begin position="187"/>
        <end position="230"/>
    </location>
</feature>
<dbReference type="SUPFAM" id="SSF53182">
    <property type="entry name" value="Pyrrolidone carboxyl peptidase (pyroglutamate aminopeptidase)"/>
    <property type="match status" value="1"/>
</dbReference>
<proteinExistence type="inferred from homology"/>
<dbReference type="InterPro" id="IPR016125">
    <property type="entry name" value="Peptidase_C15-like"/>
</dbReference>
<dbReference type="EMBL" id="ML994275">
    <property type="protein sequence ID" value="KAF2197117.1"/>
    <property type="molecule type" value="Genomic_DNA"/>
</dbReference>
<dbReference type="PANTHER" id="PTHR23402">
    <property type="entry name" value="PROTEASE FAMILY C15 PYROGLUTAMYL-PEPTIDASE I-RELATED"/>
    <property type="match status" value="1"/>
</dbReference>
<gene>
    <name evidence="6" type="ORF">GQ43DRAFT_435419</name>
</gene>